<reference evidence="1 2" key="1">
    <citation type="submission" date="2015-11" db="EMBL/GenBank/DDBJ databases">
        <title>Genomic analysis of 38 Legionella species identifies large and diverse effector repertoires.</title>
        <authorList>
            <person name="Burstein D."/>
            <person name="Amaro F."/>
            <person name="Zusman T."/>
            <person name="Lifshitz Z."/>
            <person name="Cohen O."/>
            <person name="Gilbert J.A."/>
            <person name="Pupko T."/>
            <person name="Shuman H.A."/>
            <person name="Segal G."/>
        </authorList>
    </citation>
    <scope>NUCLEOTIDE SEQUENCE [LARGE SCALE GENOMIC DNA]</scope>
    <source>
        <strain evidence="1 2">ORW</strain>
    </source>
</reference>
<gene>
    <name evidence="1" type="ORF">Lche_0053</name>
</gene>
<protein>
    <submittedName>
        <fullName evidence="1">Uncharacterized protein</fullName>
    </submittedName>
</protein>
<accession>A0A0W0SHB8</accession>
<dbReference type="EMBL" id="LNXW01000006">
    <property type="protein sequence ID" value="KTC82830.1"/>
    <property type="molecule type" value="Genomic_DNA"/>
</dbReference>
<dbReference type="RefSeq" id="WP_014845099.1">
    <property type="nucleotide sequence ID" value="NZ_LNXW01000006.1"/>
</dbReference>
<dbReference type="PATRIC" id="fig|28084.5.peg.58"/>
<name>A0A0W0SHB8_9GAMM</name>
<proteinExistence type="predicted"/>
<sequence>MFFKRNNDTDLKGVMIENAFIKGNENYYLFLGFEIDTKLTKKDTPSIVFPGGFEHTTISLDHKQDTSFLTLTYSTNENYYNLINEIGTVDIQYPLF</sequence>
<evidence type="ECO:0000313" key="1">
    <source>
        <dbReference type="EMBL" id="KTC82830.1"/>
    </source>
</evidence>
<evidence type="ECO:0000313" key="2">
    <source>
        <dbReference type="Proteomes" id="UP000054921"/>
    </source>
</evidence>
<organism evidence="1 2">
    <name type="scientific">Legionella cherrii</name>
    <dbReference type="NCBI Taxonomy" id="28084"/>
    <lineage>
        <taxon>Bacteria</taxon>
        <taxon>Pseudomonadati</taxon>
        <taxon>Pseudomonadota</taxon>
        <taxon>Gammaproteobacteria</taxon>
        <taxon>Legionellales</taxon>
        <taxon>Legionellaceae</taxon>
        <taxon>Legionella</taxon>
    </lineage>
</organism>
<dbReference type="AlphaFoldDB" id="A0A0W0SHB8"/>
<dbReference type="OrthoDB" id="5639637at2"/>
<dbReference type="Proteomes" id="UP000054921">
    <property type="component" value="Unassembled WGS sequence"/>
</dbReference>
<comment type="caution">
    <text evidence="1">The sequence shown here is derived from an EMBL/GenBank/DDBJ whole genome shotgun (WGS) entry which is preliminary data.</text>
</comment>
<dbReference type="GeneID" id="93294279"/>